<keyword evidence="2" id="KW-0479">Metal-binding</keyword>
<organism evidence="5">
    <name type="scientific">invertebrate metagenome</name>
    <dbReference type="NCBI Taxonomy" id="1711999"/>
    <lineage>
        <taxon>unclassified sequences</taxon>
        <taxon>metagenomes</taxon>
        <taxon>organismal metagenomes</taxon>
    </lineage>
</organism>
<dbReference type="EC" id="3.5.2.3" evidence="5"/>
<dbReference type="NCBIfam" id="TIGR00857">
    <property type="entry name" value="pyrC_multi"/>
    <property type="match status" value="1"/>
</dbReference>
<dbReference type="AlphaFoldDB" id="A0A484HAK3"/>
<dbReference type="PANTHER" id="PTHR43668:SF4">
    <property type="entry name" value="ALLANTOINASE"/>
    <property type="match status" value="1"/>
</dbReference>
<dbReference type="GO" id="GO:0006145">
    <property type="term" value="P:purine nucleobase catabolic process"/>
    <property type="evidence" value="ECO:0007669"/>
    <property type="project" value="TreeGrafter"/>
</dbReference>
<dbReference type="CDD" id="cd01318">
    <property type="entry name" value="DHOase_IIb"/>
    <property type="match status" value="1"/>
</dbReference>
<name>A0A484HAK3_9ZZZZ</name>
<proteinExistence type="predicted"/>
<reference evidence="5" key="1">
    <citation type="submission" date="2018-10" db="EMBL/GenBank/DDBJ databases">
        <authorList>
            <person name="Gruber-Vodicka H."/>
            <person name="Jaeckle O."/>
        </authorList>
    </citation>
    <scope>NUCLEOTIDE SEQUENCE</scope>
</reference>
<comment type="cofactor">
    <cofactor evidence="1">
        <name>Zn(2+)</name>
        <dbReference type="ChEBI" id="CHEBI:29105"/>
    </cofactor>
</comment>
<dbReference type="PROSITE" id="PS00483">
    <property type="entry name" value="DIHYDROOROTASE_2"/>
    <property type="match status" value="1"/>
</dbReference>
<dbReference type="SUPFAM" id="SSF51338">
    <property type="entry name" value="Composite domain of metallo-dependent hydrolases"/>
    <property type="match status" value="1"/>
</dbReference>
<protein>
    <submittedName>
        <fullName evidence="5">Dihydroorotase</fullName>
        <ecNumber evidence="5">3.5.2.3</ecNumber>
    </submittedName>
</protein>
<feature type="domain" description="Amidohydrolase-related" evidence="4">
    <location>
        <begin position="52"/>
        <end position="419"/>
    </location>
</feature>
<dbReference type="SUPFAM" id="SSF51556">
    <property type="entry name" value="Metallo-dependent hydrolases"/>
    <property type="match status" value="1"/>
</dbReference>
<dbReference type="Gene3D" id="3.20.20.140">
    <property type="entry name" value="Metal-dependent hydrolases"/>
    <property type="match status" value="1"/>
</dbReference>
<evidence type="ECO:0000256" key="1">
    <source>
        <dbReference type="ARBA" id="ARBA00001947"/>
    </source>
</evidence>
<evidence type="ECO:0000313" key="5">
    <source>
        <dbReference type="EMBL" id="VBB69863.1"/>
    </source>
</evidence>
<sequence length="453" mass="49474">MAFDLLIKGGTVWLPEGAREVDVAVLEGRIAAVQTPGSLSAATVLEAHGLHVLPGVIDTQVHFREPGMEYKENLFTGSQAAVLGGVTAVCEMPNTRPTTSSAETLTDKLARARGRMACDYAFFLGATAENVNHLDMWEQMAGCAGVKVFMGSSTGTLLVEDDTTLTRVLSTGYRRIAVHCEDETRLRERRVLVKDGGAPALHYLWRDSETALIATKRILHLAKYIQRRVHILHVSTSEEISILRRYRDIATVEVTPQHLTFAAPMCYESLGTLAQINPPIRAPHHREALWRAVNEGVVDCLGSDHAPHTLEEKAQSYPSSPSGMPGVQTLVPVMLTHVAVGRLSLSRFVELTSAGPARLYAMAGKGYIAIGFDADFTVVDLKLHRTIDSGWLASRCGWSPFEGMKATGWPIATVIRGHIAMREGCVSAIPSGMPLRFQDYWSAAHLHSTEKES</sequence>
<dbReference type="NCBIfam" id="NF006559">
    <property type="entry name" value="PRK09060.1"/>
    <property type="match status" value="1"/>
</dbReference>
<keyword evidence="3 5" id="KW-0378">Hydrolase</keyword>
<dbReference type="EMBL" id="LR026963">
    <property type="protein sequence ID" value="VBB69863.1"/>
    <property type="molecule type" value="Genomic_DNA"/>
</dbReference>
<dbReference type="Pfam" id="PF01979">
    <property type="entry name" value="Amidohydro_1"/>
    <property type="match status" value="1"/>
</dbReference>
<evidence type="ECO:0000256" key="3">
    <source>
        <dbReference type="ARBA" id="ARBA00022801"/>
    </source>
</evidence>
<dbReference type="InterPro" id="IPR002195">
    <property type="entry name" value="Dihydroorotase_CS"/>
</dbReference>
<dbReference type="GO" id="GO:0004151">
    <property type="term" value="F:dihydroorotase activity"/>
    <property type="evidence" value="ECO:0007669"/>
    <property type="project" value="UniProtKB-EC"/>
</dbReference>
<dbReference type="GO" id="GO:0004038">
    <property type="term" value="F:allantoinase activity"/>
    <property type="evidence" value="ECO:0007669"/>
    <property type="project" value="TreeGrafter"/>
</dbReference>
<dbReference type="GO" id="GO:0005737">
    <property type="term" value="C:cytoplasm"/>
    <property type="evidence" value="ECO:0007669"/>
    <property type="project" value="TreeGrafter"/>
</dbReference>
<dbReference type="PANTHER" id="PTHR43668">
    <property type="entry name" value="ALLANTOINASE"/>
    <property type="match status" value="1"/>
</dbReference>
<dbReference type="InterPro" id="IPR050138">
    <property type="entry name" value="DHOase/Allantoinase_Hydrolase"/>
</dbReference>
<dbReference type="InterPro" id="IPR011059">
    <property type="entry name" value="Metal-dep_hydrolase_composite"/>
</dbReference>
<evidence type="ECO:0000256" key="2">
    <source>
        <dbReference type="ARBA" id="ARBA00022723"/>
    </source>
</evidence>
<gene>
    <name evidence="5" type="ORF">RIEGSTA812A_PEG_1336</name>
</gene>
<dbReference type="InterPro" id="IPR006680">
    <property type="entry name" value="Amidohydro-rel"/>
</dbReference>
<dbReference type="GO" id="GO:0046872">
    <property type="term" value="F:metal ion binding"/>
    <property type="evidence" value="ECO:0007669"/>
    <property type="project" value="UniProtKB-KW"/>
</dbReference>
<evidence type="ECO:0000259" key="4">
    <source>
        <dbReference type="Pfam" id="PF01979"/>
    </source>
</evidence>
<accession>A0A484HAK3</accession>
<dbReference type="InterPro" id="IPR032466">
    <property type="entry name" value="Metal_Hydrolase"/>
</dbReference>